<evidence type="ECO:0000313" key="4">
    <source>
        <dbReference type="Proteomes" id="UP001500443"/>
    </source>
</evidence>
<protein>
    <recommendedName>
        <fullName evidence="5">Repetin</fullName>
    </recommendedName>
</protein>
<feature type="region of interest" description="Disordered" evidence="1">
    <location>
        <begin position="27"/>
        <end position="58"/>
    </location>
</feature>
<evidence type="ECO:0000256" key="1">
    <source>
        <dbReference type="SAM" id="MobiDB-lite"/>
    </source>
</evidence>
<feature type="compositionally biased region" description="Low complexity" evidence="1">
    <location>
        <begin position="27"/>
        <end position="48"/>
    </location>
</feature>
<dbReference type="RefSeq" id="WP_344293254.1">
    <property type="nucleotide sequence ID" value="NZ_BAAAPF010000264.1"/>
</dbReference>
<evidence type="ECO:0008006" key="5">
    <source>
        <dbReference type="Google" id="ProtNLM"/>
    </source>
</evidence>
<keyword evidence="4" id="KW-1185">Reference proteome</keyword>
<comment type="caution">
    <text evidence="3">The sequence shown here is derived from an EMBL/GenBank/DDBJ whole genome shotgun (WGS) entry which is preliminary data.</text>
</comment>
<keyword evidence="2" id="KW-0732">Signal</keyword>
<reference evidence="4" key="1">
    <citation type="journal article" date="2019" name="Int. J. Syst. Evol. Microbiol.">
        <title>The Global Catalogue of Microorganisms (GCM) 10K type strain sequencing project: providing services to taxonomists for standard genome sequencing and annotation.</title>
        <authorList>
            <consortium name="The Broad Institute Genomics Platform"/>
            <consortium name="The Broad Institute Genome Sequencing Center for Infectious Disease"/>
            <person name="Wu L."/>
            <person name="Ma J."/>
        </authorList>
    </citation>
    <scope>NUCLEOTIDE SEQUENCE [LARGE SCALE GENOMIC DNA]</scope>
    <source>
        <strain evidence="4">JCM 15481</strain>
    </source>
</reference>
<evidence type="ECO:0000313" key="3">
    <source>
        <dbReference type="EMBL" id="GAA1499937.1"/>
    </source>
</evidence>
<accession>A0ABN1ZJ99</accession>
<name>A0ABN1ZJ99_9ACTN</name>
<feature type="chain" id="PRO_5047475191" description="Repetin" evidence="2">
    <location>
        <begin position="28"/>
        <end position="203"/>
    </location>
</feature>
<organism evidence="3 4">
    <name type="scientific">Streptomyces synnematoformans</name>
    <dbReference type="NCBI Taxonomy" id="415721"/>
    <lineage>
        <taxon>Bacteria</taxon>
        <taxon>Bacillati</taxon>
        <taxon>Actinomycetota</taxon>
        <taxon>Actinomycetes</taxon>
        <taxon>Kitasatosporales</taxon>
        <taxon>Streptomycetaceae</taxon>
        <taxon>Streptomyces</taxon>
    </lineage>
</organism>
<sequence length="203" mass="21303">MRYVRSNRVRTVAVTAAVLATATAGTAAATADGGNSSDGDNRGNGAHAAADRDHDRDRDAAALTGTAKLTRSLGDDITFSFDARLAAEHNDNPRKATGTFRFSHYLDGEGAWAEAEVDCLVTGGKVAVVSGTITDTDLPGAKGLRIGVTVHDKGHRDRLGYSWAGTGSPLEDKDLAPCVSSAPFEKVKPGTGDYRVLPWHPEL</sequence>
<feature type="signal peptide" evidence="2">
    <location>
        <begin position="1"/>
        <end position="27"/>
    </location>
</feature>
<dbReference type="Proteomes" id="UP001500443">
    <property type="component" value="Unassembled WGS sequence"/>
</dbReference>
<feature type="compositionally biased region" description="Basic and acidic residues" evidence="1">
    <location>
        <begin position="49"/>
        <end position="58"/>
    </location>
</feature>
<evidence type="ECO:0000256" key="2">
    <source>
        <dbReference type="SAM" id="SignalP"/>
    </source>
</evidence>
<gene>
    <name evidence="3" type="ORF">GCM10009802_54590</name>
</gene>
<dbReference type="EMBL" id="BAAAPF010000264">
    <property type="protein sequence ID" value="GAA1499937.1"/>
    <property type="molecule type" value="Genomic_DNA"/>
</dbReference>
<proteinExistence type="predicted"/>